<dbReference type="eggNOG" id="COG1028">
    <property type="taxonomic scope" value="Bacteria"/>
</dbReference>
<evidence type="ECO:0000256" key="2">
    <source>
        <dbReference type="ARBA" id="ARBA00023002"/>
    </source>
</evidence>
<evidence type="ECO:0000313" key="3">
    <source>
        <dbReference type="EMBL" id="EOT83091.1"/>
    </source>
</evidence>
<dbReference type="InterPro" id="IPR036291">
    <property type="entry name" value="NAD(P)-bd_dom_sf"/>
</dbReference>
<keyword evidence="4" id="KW-1185">Reference proteome</keyword>
<sequence length="247" mass="26533">MNQYPSLNQKVVLITGVASGIGKAQMDAFLAQGARVFGIDRQSLVIDPQSNLSYFQGDITQNEVLEEAVRLCEATFGTIDILVNTAGVLDAYKPLLETDETLWQTIYETNVLSYFRLTKTVLPQMLEKKAGVILNMASIAGLVAGGGGIAYTTFKHAIVGFTKQLALDYAAQGISVKAIAPGAIKTPMNAADFQGDGELAQWVAKETPVQRWAEPEEVAALTLFLASSDSNYLQGAIVPIDGGWTLK</sequence>
<name>S0P3S0_9ENTE</name>
<dbReference type="Pfam" id="PF13561">
    <property type="entry name" value="adh_short_C2"/>
    <property type="match status" value="1"/>
</dbReference>
<dbReference type="PANTHER" id="PTHR43477">
    <property type="entry name" value="DIHYDROANTICAPSIN 7-DEHYDROGENASE"/>
    <property type="match status" value="1"/>
</dbReference>
<dbReference type="STRING" id="1140003.OMY_01879"/>
<reference evidence="3 4" key="1">
    <citation type="submission" date="2013-03" db="EMBL/GenBank/DDBJ databases">
        <title>The Genome Sequence of Enterococcus sulfureus ATCC_49903 (PacBio/Illumina hybrid assembly).</title>
        <authorList>
            <consortium name="The Broad Institute Genomics Platform"/>
            <consortium name="The Broad Institute Genome Sequencing Center for Infectious Disease"/>
            <person name="Earl A."/>
            <person name="Russ C."/>
            <person name="Gilmore M."/>
            <person name="Surin D."/>
            <person name="Walker B."/>
            <person name="Young S."/>
            <person name="Zeng Q."/>
            <person name="Gargeya S."/>
            <person name="Fitzgerald M."/>
            <person name="Haas B."/>
            <person name="Abouelleil A."/>
            <person name="Allen A.W."/>
            <person name="Alvarado L."/>
            <person name="Arachchi H.M."/>
            <person name="Berlin A.M."/>
            <person name="Chapman S.B."/>
            <person name="Gainer-Dewar J."/>
            <person name="Goldberg J."/>
            <person name="Griggs A."/>
            <person name="Gujja S."/>
            <person name="Hansen M."/>
            <person name="Howarth C."/>
            <person name="Imamovic A."/>
            <person name="Ireland A."/>
            <person name="Larimer J."/>
            <person name="McCowan C."/>
            <person name="Murphy C."/>
            <person name="Pearson M."/>
            <person name="Poon T.W."/>
            <person name="Priest M."/>
            <person name="Roberts A."/>
            <person name="Saif S."/>
            <person name="Shea T."/>
            <person name="Sisk P."/>
            <person name="Sykes S."/>
            <person name="Wortman J."/>
            <person name="Nusbaum C."/>
            <person name="Birren B."/>
        </authorList>
    </citation>
    <scope>NUCLEOTIDE SEQUENCE [LARGE SCALE GENOMIC DNA]</scope>
    <source>
        <strain evidence="3 4">ATCC 49903</strain>
    </source>
</reference>
<dbReference type="Proteomes" id="UP000015961">
    <property type="component" value="Unassembled WGS sequence"/>
</dbReference>
<accession>S0P3S0</accession>
<dbReference type="PRINTS" id="PR00080">
    <property type="entry name" value="SDRFAMILY"/>
</dbReference>
<dbReference type="OrthoDB" id="9803333at2"/>
<comment type="similarity">
    <text evidence="1">Belongs to the short-chain dehydrogenases/reductases (SDR) family.</text>
</comment>
<dbReference type="RefSeq" id="WP_016186311.1">
    <property type="nucleotide sequence ID" value="NZ_ASWO01000007.1"/>
</dbReference>
<dbReference type="GO" id="GO:0008206">
    <property type="term" value="P:bile acid metabolic process"/>
    <property type="evidence" value="ECO:0007669"/>
    <property type="project" value="UniProtKB-ARBA"/>
</dbReference>
<dbReference type="PRINTS" id="PR00081">
    <property type="entry name" value="GDHRDH"/>
</dbReference>
<organism evidence="3 4">
    <name type="scientific">Enterococcus sulfureus ATCC 49903</name>
    <dbReference type="NCBI Taxonomy" id="1140003"/>
    <lineage>
        <taxon>Bacteria</taxon>
        <taxon>Bacillati</taxon>
        <taxon>Bacillota</taxon>
        <taxon>Bacilli</taxon>
        <taxon>Lactobacillales</taxon>
        <taxon>Enterococcaceae</taxon>
        <taxon>Enterococcus</taxon>
    </lineage>
</organism>
<dbReference type="FunFam" id="3.40.50.720:FF:000084">
    <property type="entry name" value="Short-chain dehydrogenase reductase"/>
    <property type="match status" value="1"/>
</dbReference>
<dbReference type="AlphaFoldDB" id="S0P3S0"/>
<dbReference type="GO" id="GO:0016491">
    <property type="term" value="F:oxidoreductase activity"/>
    <property type="evidence" value="ECO:0007669"/>
    <property type="project" value="UniProtKB-KW"/>
</dbReference>
<dbReference type="SUPFAM" id="SSF51735">
    <property type="entry name" value="NAD(P)-binding Rossmann-fold domains"/>
    <property type="match status" value="1"/>
</dbReference>
<dbReference type="PANTHER" id="PTHR43477:SF1">
    <property type="entry name" value="DIHYDROANTICAPSIN 7-DEHYDROGENASE"/>
    <property type="match status" value="1"/>
</dbReference>
<proteinExistence type="inferred from homology"/>
<dbReference type="CDD" id="cd05233">
    <property type="entry name" value="SDR_c"/>
    <property type="match status" value="1"/>
</dbReference>
<gene>
    <name evidence="3" type="ORF">I573_02204</name>
</gene>
<dbReference type="Gene3D" id="3.40.50.720">
    <property type="entry name" value="NAD(P)-binding Rossmann-like Domain"/>
    <property type="match status" value="1"/>
</dbReference>
<dbReference type="EMBL" id="ASWO01000007">
    <property type="protein sequence ID" value="EOT83091.1"/>
    <property type="molecule type" value="Genomic_DNA"/>
</dbReference>
<dbReference type="NCBIfam" id="NF005118">
    <property type="entry name" value="PRK06550.1"/>
    <property type="match status" value="1"/>
</dbReference>
<keyword evidence="2" id="KW-0560">Oxidoreductase</keyword>
<dbReference type="InterPro" id="IPR002347">
    <property type="entry name" value="SDR_fam"/>
</dbReference>
<dbReference type="PATRIC" id="fig|1140003.3.peg.1810"/>
<dbReference type="InterPro" id="IPR051122">
    <property type="entry name" value="SDR_DHRS6-like"/>
</dbReference>
<protein>
    <submittedName>
        <fullName evidence="3">3-oxoacyl-ACP reductase</fullName>
    </submittedName>
</protein>
<comment type="caution">
    <text evidence="3">The sequence shown here is derived from an EMBL/GenBank/DDBJ whole genome shotgun (WGS) entry which is preliminary data.</text>
</comment>
<evidence type="ECO:0000256" key="1">
    <source>
        <dbReference type="ARBA" id="ARBA00006484"/>
    </source>
</evidence>
<evidence type="ECO:0000313" key="4">
    <source>
        <dbReference type="Proteomes" id="UP000015961"/>
    </source>
</evidence>